<protein>
    <submittedName>
        <fullName evidence="1">Uncharacterized protein</fullName>
    </submittedName>
</protein>
<gene>
    <name evidence="1" type="ORF">TIFTF001_052540</name>
</gene>
<proteinExistence type="predicted"/>
<sequence length="69" mass="7756">MVLKSFPGRSLRNTWKTGGFLFTHRQVASMVSRIPDATASVLGSRGATQVCYSQALWELRMISLYDTFL</sequence>
<name>A0AA88JHZ1_FICCA</name>
<dbReference type="AlphaFoldDB" id="A0AA88JHZ1"/>
<evidence type="ECO:0000313" key="2">
    <source>
        <dbReference type="Proteomes" id="UP001187192"/>
    </source>
</evidence>
<reference evidence="1" key="1">
    <citation type="submission" date="2023-07" db="EMBL/GenBank/DDBJ databases">
        <title>draft genome sequence of fig (Ficus carica).</title>
        <authorList>
            <person name="Takahashi T."/>
            <person name="Nishimura K."/>
        </authorList>
    </citation>
    <scope>NUCLEOTIDE SEQUENCE</scope>
</reference>
<organism evidence="1 2">
    <name type="scientific">Ficus carica</name>
    <name type="common">Common fig</name>
    <dbReference type="NCBI Taxonomy" id="3494"/>
    <lineage>
        <taxon>Eukaryota</taxon>
        <taxon>Viridiplantae</taxon>
        <taxon>Streptophyta</taxon>
        <taxon>Embryophyta</taxon>
        <taxon>Tracheophyta</taxon>
        <taxon>Spermatophyta</taxon>
        <taxon>Magnoliopsida</taxon>
        <taxon>eudicotyledons</taxon>
        <taxon>Gunneridae</taxon>
        <taxon>Pentapetalae</taxon>
        <taxon>rosids</taxon>
        <taxon>fabids</taxon>
        <taxon>Rosales</taxon>
        <taxon>Moraceae</taxon>
        <taxon>Ficeae</taxon>
        <taxon>Ficus</taxon>
    </lineage>
</organism>
<dbReference type="Proteomes" id="UP001187192">
    <property type="component" value="Unassembled WGS sequence"/>
</dbReference>
<keyword evidence="2" id="KW-1185">Reference proteome</keyword>
<comment type="caution">
    <text evidence="1">The sequence shown here is derived from an EMBL/GenBank/DDBJ whole genome shotgun (WGS) entry which is preliminary data.</text>
</comment>
<accession>A0AA88JHZ1</accession>
<evidence type="ECO:0000313" key="1">
    <source>
        <dbReference type="EMBL" id="GMN75080.1"/>
    </source>
</evidence>
<dbReference type="EMBL" id="BTGU01011153">
    <property type="protein sequence ID" value="GMN75080.1"/>
    <property type="molecule type" value="Genomic_DNA"/>
</dbReference>